<accession>A0ABD2I6S6</accession>
<sequence>MALCARAQICQDLRANSNAMAMNWLCPKNFRSLKNIKRILFGITQCVCAQRAWGTHGQAPFPSIKMAIRSFLGPACCSPTGAAVLLLISGLASTVSLASIATGNGARLGIFRPTRSISYDGQQEETEYEVEPGFEKRSMTLGRLSFRPGKRWSLPVSGAYAHDRQNRRYDLLLLSDKQPSYGLAPSEVDYNVPSVVRHINFRLLPETGNEQENDLAEIGLRESAMGKRTAALGRVGFRPGKRSMAVGRTGFRPGKRSIATGRVGFRPGKRSNSPGGYYVTLGDAGQSLLL</sequence>
<name>A0ABD2I6S6_HETSC</name>
<reference evidence="1 2" key="1">
    <citation type="submission" date="2024-10" db="EMBL/GenBank/DDBJ databases">
        <authorList>
            <person name="Kim D."/>
        </authorList>
    </citation>
    <scope>NUCLEOTIDE SEQUENCE [LARGE SCALE GENOMIC DNA]</scope>
    <source>
        <strain evidence="1">Taebaek</strain>
    </source>
</reference>
<comment type="caution">
    <text evidence="1">The sequence shown here is derived from an EMBL/GenBank/DDBJ whole genome shotgun (WGS) entry which is preliminary data.</text>
</comment>
<gene>
    <name evidence="1" type="ORF">niasHS_013691</name>
</gene>
<dbReference type="Proteomes" id="UP001620645">
    <property type="component" value="Unassembled WGS sequence"/>
</dbReference>
<dbReference type="AlphaFoldDB" id="A0ABD2I6S6"/>
<protein>
    <submittedName>
        <fullName evidence="1">Uncharacterized protein</fullName>
    </submittedName>
</protein>
<evidence type="ECO:0000313" key="2">
    <source>
        <dbReference type="Proteomes" id="UP001620645"/>
    </source>
</evidence>
<keyword evidence="2" id="KW-1185">Reference proteome</keyword>
<proteinExistence type="predicted"/>
<evidence type="ECO:0000313" key="1">
    <source>
        <dbReference type="EMBL" id="KAL3076144.1"/>
    </source>
</evidence>
<organism evidence="1 2">
    <name type="scientific">Heterodera schachtii</name>
    <name type="common">Sugarbeet cyst nematode worm</name>
    <name type="synonym">Tylenchus schachtii</name>
    <dbReference type="NCBI Taxonomy" id="97005"/>
    <lineage>
        <taxon>Eukaryota</taxon>
        <taxon>Metazoa</taxon>
        <taxon>Ecdysozoa</taxon>
        <taxon>Nematoda</taxon>
        <taxon>Chromadorea</taxon>
        <taxon>Rhabditida</taxon>
        <taxon>Tylenchina</taxon>
        <taxon>Tylenchomorpha</taxon>
        <taxon>Tylenchoidea</taxon>
        <taxon>Heteroderidae</taxon>
        <taxon>Heteroderinae</taxon>
        <taxon>Heterodera</taxon>
    </lineage>
</organism>
<dbReference type="EMBL" id="JBICCN010000339">
    <property type="protein sequence ID" value="KAL3076144.1"/>
    <property type="molecule type" value="Genomic_DNA"/>
</dbReference>